<reference evidence="4" key="1">
    <citation type="submission" date="2018-04" db="EMBL/GenBank/DDBJ databases">
        <authorList>
            <person name="Cornet L."/>
        </authorList>
    </citation>
    <scope>NUCLEOTIDE SEQUENCE [LARGE SCALE GENOMIC DNA]</scope>
</reference>
<evidence type="ECO:0000256" key="2">
    <source>
        <dbReference type="SAM" id="Phobius"/>
    </source>
</evidence>
<sequence>MQELERANAHAVRMQKSRRDRTARRKFVQAVKASAYHNRFTIGLSLIVALTFLVSTGFQAIQSGLFNVDAVSTQADGYPE</sequence>
<reference evidence="3 4" key="2">
    <citation type="submission" date="2018-06" db="EMBL/GenBank/DDBJ databases">
        <title>Metagenomic assembly of (sub)arctic Cyanobacteria and their associated microbiome from non-axenic cultures.</title>
        <authorList>
            <person name="Baurain D."/>
        </authorList>
    </citation>
    <scope>NUCLEOTIDE SEQUENCE [LARGE SCALE GENOMIC DNA]</scope>
    <source>
        <strain evidence="3">ULC129bin1</strain>
    </source>
</reference>
<keyword evidence="2" id="KW-0812">Transmembrane</keyword>
<comment type="caution">
    <text evidence="3">The sequence shown here is derived from an EMBL/GenBank/DDBJ whole genome shotgun (WGS) entry which is preliminary data.</text>
</comment>
<protein>
    <submittedName>
        <fullName evidence="3">Uncharacterized protein</fullName>
    </submittedName>
</protein>
<name>A0A2W4VFU3_9CYAN</name>
<accession>A0A2W4VFU3</accession>
<keyword evidence="2" id="KW-0472">Membrane</keyword>
<keyword evidence="2" id="KW-1133">Transmembrane helix</keyword>
<dbReference type="EMBL" id="QBMC01000276">
    <property type="protein sequence ID" value="PZO08425.1"/>
    <property type="molecule type" value="Genomic_DNA"/>
</dbReference>
<evidence type="ECO:0000313" key="3">
    <source>
        <dbReference type="EMBL" id="PZO08425.1"/>
    </source>
</evidence>
<dbReference type="Proteomes" id="UP000249354">
    <property type="component" value="Unassembled WGS sequence"/>
</dbReference>
<evidence type="ECO:0000313" key="4">
    <source>
        <dbReference type="Proteomes" id="UP000249354"/>
    </source>
</evidence>
<gene>
    <name evidence="3" type="ORF">DCF25_22205</name>
</gene>
<feature type="transmembrane region" description="Helical" evidence="2">
    <location>
        <begin position="40"/>
        <end position="61"/>
    </location>
</feature>
<organism evidence="3 4">
    <name type="scientific">Leptolyngbya foveolarum</name>
    <dbReference type="NCBI Taxonomy" id="47253"/>
    <lineage>
        <taxon>Bacteria</taxon>
        <taxon>Bacillati</taxon>
        <taxon>Cyanobacteriota</taxon>
        <taxon>Cyanophyceae</taxon>
        <taxon>Leptolyngbyales</taxon>
        <taxon>Leptolyngbyaceae</taxon>
        <taxon>Leptolyngbya group</taxon>
        <taxon>Leptolyngbya</taxon>
    </lineage>
</organism>
<dbReference type="AlphaFoldDB" id="A0A2W4VFU3"/>
<proteinExistence type="predicted"/>
<feature type="region of interest" description="Disordered" evidence="1">
    <location>
        <begin position="1"/>
        <end position="20"/>
    </location>
</feature>
<evidence type="ECO:0000256" key="1">
    <source>
        <dbReference type="SAM" id="MobiDB-lite"/>
    </source>
</evidence>